<dbReference type="EMBL" id="LCBN01000006">
    <property type="protein sequence ID" value="KKS14177.1"/>
    <property type="molecule type" value="Genomic_DNA"/>
</dbReference>
<gene>
    <name evidence="1" type="ORF">UU67_C0006G0017</name>
</gene>
<protein>
    <submittedName>
        <fullName evidence="1">Uncharacterized protein</fullName>
    </submittedName>
</protein>
<evidence type="ECO:0000313" key="2">
    <source>
        <dbReference type="Proteomes" id="UP000034753"/>
    </source>
</evidence>
<accession>A0A0G0WQ29</accession>
<dbReference type="Proteomes" id="UP000034753">
    <property type="component" value="Unassembled WGS sequence"/>
</dbReference>
<comment type="caution">
    <text evidence="1">The sequence shown here is derived from an EMBL/GenBank/DDBJ whole genome shotgun (WGS) entry which is preliminary data.</text>
</comment>
<dbReference type="AlphaFoldDB" id="A0A0G0WQ29"/>
<name>A0A0G0WQ29_9BACT</name>
<proteinExistence type="predicted"/>
<evidence type="ECO:0000313" key="1">
    <source>
        <dbReference type="EMBL" id="KKS14177.1"/>
    </source>
</evidence>
<reference evidence="1 2" key="1">
    <citation type="journal article" date="2015" name="Nature">
        <title>rRNA introns, odd ribosomes, and small enigmatic genomes across a large radiation of phyla.</title>
        <authorList>
            <person name="Brown C.T."/>
            <person name="Hug L.A."/>
            <person name="Thomas B.C."/>
            <person name="Sharon I."/>
            <person name="Castelle C.J."/>
            <person name="Singh A."/>
            <person name="Wilkins M.J."/>
            <person name="Williams K.H."/>
            <person name="Banfield J.F."/>
        </authorList>
    </citation>
    <scope>NUCLEOTIDE SEQUENCE [LARGE SCALE GENOMIC DNA]</scope>
</reference>
<organism evidence="1 2">
    <name type="scientific">Candidatus Daviesbacteria bacterium GW2011_GWB1_41_5</name>
    <dbReference type="NCBI Taxonomy" id="1618429"/>
    <lineage>
        <taxon>Bacteria</taxon>
        <taxon>Candidatus Daviesiibacteriota</taxon>
    </lineage>
</organism>
<sequence>MYNSQVAVPIVLFDLSGFKTTQSSIEFPVSRLHSILKNLLTTLVDVVKLLVHTGLNALVSTNIIPYPSALAQFFSDDPEP</sequence>